<dbReference type="InterPro" id="IPR056126">
    <property type="entry name" value="DUF7709"/>
</dbReference>
<protein>
    <recommendedName>
        <fullName evidence="1">DUF7709 domain-containing protein</fullName>
    </recommendedName>
</protein>
<feature type="domain" description="DUF7709" evidence="1">
    <location>
        <begin position="8"/>
        <end position="100"/>
    </location>
</feature>
<dbReference type="EMBL" id="SBII01000004">
    <property type="protein sequence ID" value="RWX01008.1"/>
    <property type="molecule type" value="Genomic_DNA"/>
</dbReference>
<dbReference type="OrthoDB" id="964218at2"/>
<accession>A0A3S3Q9K3</accession>
<evidence type="ECO:0000313" key="2">
    <source>
        <dbReference type="EMBL" id="RWX01008.1"/>
    </source>
</evidence>
<evidence type="ECO:0000313" key="3">
    <source>
        <dbReference type="Proteomes" id="UP000287527"/>
    </source>
</evidence>
<dbReference type="AlphaFoldDB" id="A0A3S3Q9K3"/>
<organism evidence="2 3">
    <name type="scientific">Flavobacterium cerinum</name>
    <dbReference type="NCBI Taxonomy" id="2502784"/>
    <lineage>
        <taxon>Bacteria</taxon>
        <taxon>Pseudomonadati</taxon>
        <taxon>Bacteroidota</taxon>
        <taxon>Flavobacteriia</taxon>
        <taxon>Flavobacteriales</taxon>
        <taxon>Flavobacteriaceae</taxon>
        <taxon>Flavobacterium</taxon>
    </lineage>
</organism>
<comment type="caution">
    <text evidence="2">The sequence shown here is derived from an EMBL/GenBank/DDBJ whole genome shotgun (WGS) entry which is preliminary data.</text>
</comment>
<dbReference type="Proteomes" id="UP000287527">
    <property type="component" value="Unassembled WGS sequence"/>
</dbReference>
<reference evidence="2 3" key="1">
    <citation type="submission" date="2019-01" db="EMBL/GenBank/DDBJ databases">
        <title>Flavobacterium sp. nov.,isolated from freshwater.</title>
        <authorList>
            <person name="Zhang R."/>
            <person name="Du Z.-J."/>
        </authorList>
    </citation>
    <scope>NUCLEOTIDE SEQUENCE [LARGE SCALE GENOMIC DNA]</scope>
    <source>
        <strain evidence="2 3">1E403</strain>
    </source>
</reference>
<name>A0A3S3Q9K3_9FLAO</name>
<gene>
    <name evidence="2" type="ORF">EPI11_08275</name>
</gene>
<proteinExistence type="predicted"/>
<evidence type="ECO:0000259" key="1">
    <source>
        <dbReference type="Pfam" id="PF24813"/>
    </source>
</evidence>
<dbReference type="RefSeq" id="WP_128389488.1">
    <property type="nucleotide sequence ID" value="NZ_SBII01000004.1"/>
</dbReference>
<keyword evidence="3" id="KW-1185">Reference proteome</keyword>
<sequence length="105" mass="11632">MKTKKVPSLSDINKKIIAEGEQLPLVQLKDGAFVQTGTVATMLHNIKLYNSGERGTIEQELITSIPTLIKVGLFDLFNTEEWIKGDNPGRKFIGTKAKEFIANNS</sequence>
<dbReference type="Pfam" id="PF24813">
    <property type="entry name" value="DUF7709"/>
    <property type="match status" value="1"/>
</dbReference>